<evidence type="ECO:0000313" key="3">
    <source>
        <dbReference type="EMBL" id="MBB5015494.1"/>
    </source>
</evidence>
<name>A0A7W7XZU1_9GAMM</name>
<dbReference type="PANTHER" id="PTHR43592:SF15">
    <property type="entry name" value="CAAX AMINO TERMINAL PROTEASE FAMILY PROTEIN"/>
    <property type="match status" value="1"/>
</dbReference>
<dbReference type="GO" id="GO:0006508">
    <property type="term" value="P:proteolysis"/>
    <property type="evidence" value="ECO:0007669"/>
    <property type="project" value="UniProtKB-KW"/>
</dbReference>
<feature type="domain" description="CAAX prenyl protease 2/Lysostaphin resistance protein A-like" evidence="2">
    <location>
        <begin position="239"/>
        <end position="320"/>
    </location>
</feature>
<sequence length="331" mass="36926">MAPLGPRLLLLLVAALVSRYYQWPGYWLTDRLATVDVVFELATEATPQPRLPADVPGLRTVDCQVSLRRQMPPEVYQGWAQRAPQAGIHTCRFGFALSQAQLFATGLDLFTLLPAALGAAAPVPLPDRPVGLAAWRTEEVVFGQRSLWRHLPWIITLLLVPPLCARATGFRVRADWQRTRDLLIRHDPDCPAWCRPRLVLSVSLGVVFAAFLANILLRQGGMPPSPDRWLPPDFSFGMELLSAVVAAPVVEELVYRAWMIPFLARGMSPHLAIVLSAALFSYAHGNHYLSHWIFGVTYGYLWHYTRSLTLCVAGHALHNLSATSLRHFFPA</sequence>
<dbReference type="PANTHER" id="PTHR43592">
    <property type="entry name" value="CAAX AMINO TERMINAL PROTEASE"/>
    <property type="match status" value="1"/>
</dbReference>
<gene>
    <name evidence="3" type="ORF">HNQ58_001398</name>
</gene>
<comment type="caution">
    <text evidence="3">The sequence shown here is derived from an EMBL/GenBank/DDBJ whole genome shotgun (WGS) entry which is preliminary data.</text>
</comment>
<keyword evidence="1" id="KW-0472">Membrane</keyword>
<feature type="transmembrane region" description="Helical" evidence="1">
    <location>
        <begin position="229"/>
        <end position="250"/>
    </location>
</feature>
<dbReference type="EMBL" id="JACHHX010000008">
    <property type="protein sequence ID" value="MBB5015494.1"/>
    <property type="molecule type" value="Genomic_DNA"/>
</dbReference>
<keyword evidence="4" id="KW-1185">Reference proteome</keyword>
<feature type="transmembrane region" description="Helical" evidence="1">
    <location>
        <begin position="198"/>
        <end position="217"/>
    </location>
</feature>
<dbReference type="GO" id="GO:0004175">
    <property type="term" value="F:endopeptidase activity"/>
    <property type="evidence" value="ECO:0007669"/>
    <property type="project" value="UniProtKB-ARBA"/>
</dbReference>
<keyword evidence="1" id="KW-1133">Transmembrane helix</keyword>
<keyword evidence="1" id="KW-0812">Transmembrane</keyword>
<dbReference type="RefSeq" id="WP_183948181.1">
    <property type="nucleotide sequence ID" value="NZ_JACHHX010000008.1"/>
</dbReference>
<dbReference type="InterPro" id="IPR003675">
    <property type="entry name" value="Rce1/LyrA-like_dom"/>
</dbReference>
<dbReference type="GO" id="GO:0080120">
    <property type="term" value="P:CAAX-box protein maturation"/>
    <property type="evidence" value="ECO:0007669"/>
    <property type="project" value="UniProtKB-ARBA"/>
</dbReference>
<evidence type="ECO:0000313" key="4">
    <source>
        <dbReference type="Proteomes" id="UP000519004"/>
    </source>
</evidence>
<proteinExistence type="predicted"/>
<protein>
    <submittedName>
        <fullName evidence="3">Membrane protease YdiL (CAAX protease family)</fullName>
    </submittedName>
</protein>
<keyword evidence="3" id="KW-0378">Hydrolase</keyword>
<organism evidence="3 4">
    <name type="scientific">Rehaibacterium terrae</name>
    <dbReference type="NCBI Taxonomy" id="1341696"/>
    <lineage>
        <taxon>Bacteria</taxon>
        <taxon>Pseudomonadati</taxon>
        <taxon>Pseudomonadota</taxon>
        <taxon>Gammaproteobacteria</taxon>
        <taxon>Lysobacterales</taxon>
        <taxon>Lysobacteraceae</taxon>
        <taxon>Rehaibacterium</taxon>
    </lineage>
</organism>
<feature type="transmembrane region" description="Helical" evidence="1">
    <location>
        <begin position="262"/>
        <end position="283"/>
    </location>
</feature>
<dbReference type="AlphaFoldDB" id="A0A7W7XZU1"/>
<evidence type="ECO:0000256" key="1">
    <source>
        <dbReference type="SAM" id="Phobius"/>
    </source>
</evidence>
<evidence type="ECO:0000259" key="2">
    <source>
        <dbReference type="Pfam" id="PF02517"/>
    </source>
</evidence>
<dbReference type="Pfam" id="PF02517">
    <property type="entry name" value="Rce1-like"/>
    <property type="match status" value="1"/>
</dbReference>
<accession>A0A7W7XZU1</accession>
<dbReference type="Proteomes" id="UP000519004">
    <property type="component" value="Unassembled WGS sequence"/>
</dbReference>
<keyword evidence="3" id="KW-0645">Protease</keyword>
<reference evidence="3 4" key="1">
    <citation type="submission" date="2020-08" db="EMBL/GenBank/DDBJ databases">
        <title>Genomic Encyclopedia of Type Strains, Phase IV (KMG-IV): sequencing the most valuable type-strain genomes for metagenomic binning, comparative biology and taxonomic classification.</title>
        <authorList>
            <person name="Goeker M."/>
        </authorList>
    </citation>
    <scope>NUCLEOTIDE SEQUENCE [LARGE SCALE GENOMIC DNA]</scope>
    <source>
        <strain evidence="3 4">DSM 25897</strain>
    </source>
</reference>